<dbReference type="CDD" id="cd00540">
    <property type="entry name" value="AAG"/>
    <property type="match status" value="1"/>
</dbReference>
<accession>A0A9X2S4T9</accession>
<dbReference type="InterPro" id="IPR011034">
    <property type="entry name" value="Formyl_transferase-like_C_sf"/>
</dbReference>
<organism evidence="6 7">
    <name type="scientific">Anaerosalibacter massiliensis</name>
    <dbReference type="NCBI Taxonomy" id="1347392"/>
    <lineage>
        <taxon>Bacteria</taxon>
        <taxon>Bacillati</taxon>
        <taxon>Bacillota</taxon>
        <taxon>Tissierellia</taxon>
        <taxon>Tissierellales</taxon>
        <taxon>Sporanaerobacteraceae</taxon>
        <taxon>Anaerosalibacter</taxon>
    </lineage>
</organism>
<dbReference type="AlphaFoldDB" id="A0A9X2S4T9"/>
<dbReference type="GO" id="GO:0003677">
    <property type="term" value="F:DNA binding"/>
    <property type="evidence" value="ECO:0007669"/>
    <property type="project" value="InterPro"/>
</dbReference>
<evidence type="ECO:0000313" key="6">
    <source>
        <dbReference type="EMBL" id="MCR2043634.1"/>
    </source>
</evidence>
<keyword evidence="4 5" id="KW-0234">DNA repair</keyword>
<gene>
    <name evidence="6" type="ORF">NSA23_05815</name>
</gene>
<keyword evidence="7" id="KW-1185">Reference proteome</keyword>
<evidence type="ECO:0000313" key="7">
    <source>
        <dbReference type="Proteomes" id="UP001142078"/>
    </source>
</evidence>
<dbReference type="Pfam" id="PF02245">
    <property type="entry name" value="Pur_DNA_glyco"/>
    <property type="match status" value="1"/>
</dbReference>
<evidence type="ECO:0000256" key="1">
    <source>
        <dbReference type="ARBA" id="ARBA00009232"/>
    </source>
</evidence>
<dbReference type="PANTHER" id="PTHR10429">
    <property type="entry name" value="DNA-3-METHYLADENINE GLYCOSYLASE"/>
    <property type="match status" value="1"/>
</dbReference>
<evidence type="ECO:0000256" key="5">
    <source>
        <dbReference type="HAMAP-Rule" id="MF_00527"/>
    </source>
</evidence>
<dbReference type="PANTHER" id="PTHR10429:SF0">
    <property type="entry name" value="DNA-3-METHYLADENINE GLYCOSYLASE"/>
    <property type="match status" value="1"/>
</dbReference>
<dbReference type="NCBIfam" id="NF002001">
    <property type="entry name" value="PRK00802.1-1"/>
    <property type="match status" value="1"/>
</dbReference>
<dbReference type="HAMAP" id="MF_00527">
    <property type="entry name" value="3MGH"/>
    <property type="match status" value="1"/>
</dbReference>
<keyword evidence="6" id="KW-0326">Glycosidase</keyword>
<dbReference type="InterPro" id="IPR003180">
    <property type="entry name" value="MPG"/>
</dbReference>
<keyword evidence="2 5" id="KW-0227">DNA damage</keyword>
<dbReference type="InterPro" id="IPR036995">
    <property type="entry name" value="MPG_sf"/>
</dbReference>
<dbReference type="FunFam" id="3.10.300.10:FF:000001">
    <property type="entry name" value="Putative 3-methyladenine DNA glycosylase"/>
    <property type="match status" value="1"/>
</dbReference>
<keyword evidence="3 5" id="KW-0378">Hydrolase</keyword>
<name>A0A9X2S4T9_9FIRM</name>
<sequence length="203" mass="23433">MKLDREFYNRDTLTVAKDLLGQILVHRTEEKILKGIIVETEAYLGVEDKAAHAYGGRRTKRVETMYGPPGRAYVYIIYGMYNCLNTITREEGVPQGVLIRGIEPIEGLEYMALNRFKKPLEELTKYQIKNLTNGPGKLCQAMMIDRSLDKEDLSGDKLYIKKGENKDFNIIEAKRIGIDYSEEAKDFLYRFYIEGNPNVSRFK</sequence>
<dbReference type="SUPFAM" id="SSF50486">
    <property type="entry name" value="FMT C-terminal domain-like"/>
    <property type="match status" value="1"/>
</dbReference>
<dbReference type="OrthoDB" id="9794313at2"/>
<dbReference type="Proteomes" id="UP001142078">
    <property type="component" value="Unassembled WGS sequence"/>
</dbReference>
<reference evidence="6" key="1">
    <citation type="submission" date="2022-07" db="EMBL/GenBank/DDBJ databases">
        <title>Enhanced cultured diversity of the mouse gut microbiota enables custom-made synthetic communities.</title>
        <authorList>
            <person name="Afrizal A."/>
        </authorList>
    </citation>
    <scope>NUCLEOTIDE SEQUENCE</scope>
    <source>
        <strain evidence="6">DSM 29482</strain>
    </source>
</reference>
<dbReference type="Gene3D" id="3.10.300.10">
    <property type="entry name" value="Methylpurine-DNA glycosylase (MPG)"/>
    <property type="match status" value="1"/>
</dbReference>
<comment type="caution">
    <text evidence="6">The sequence shown here is derived from an EMBL/GenBank/DDBJ whole genome shotgun (WGS) entry which is preliminary data.</text>
</comment>
<proteinExistence type="inferred from homology"/>
<evidence type="ECO:0000256" key="2">
    <source>
        <dbReference type="ARBA" id="ARBA00022763"/>
    </source>
</evidence>
<evidence type="ECO:0000256" key="4">
    <source>
        <dbReference type="ARBA" id="ARBA00023204"/>
    </source>
</evidence>
<dbReference type="GO" id="GO:0003905">
    <property type="term" value="F:alkylbase DNA N-glycosylase activity"/>
    <property type="evidence" value="ECO:0007669"/>
    <property type="project" value="InterPro"/>
</dbReference>
<dbReference type="EMBL" id="JANJZL010000003">
    <property type="protein sequence ID" value="MCR2043634.1"/>
    <property type="molecule type" value="Genomic_DNA"/>
</dbReference>
<protein>
    <recommendedName>
        <fullName evidence="5">Putative 3-methyladenine DNA glycosylase</fullName>
        <ecNumber evidence="5">3.2.2.-</ecNumber>
    </recommendedName>
</protein>
<dbReference type="EC" id="3.2.2.-" evidence="5"/>
<comment type="similarity">
    <text evidence="1 5">Belongs to the DNA glycosylase MPG family.</text>
</comment>
<dbReference type="GO" id="GO:0006284">
    <property type="term" value="P:base-excision repair"/>
    <property type="evidence" value="ECO:0007669"/>
    <property type="project" value="InterPro"/>
</dbReference>
<evidence type="ECO:0000256" key="3">
    <source>
        <dbReference type="ARBA" id="ARBA00022801"/>
    </source>
</evidence>
<dbReference type="RefSeq" id="WP_042680444.1">
    <property type="nucleotide sequence ID" value="NZ_CABKTM010000019.1"/>
</dbReference>
<dbReference type="NCBIfam" id="TIGR00567">
    <property type="entry name" value="3mg"/>
    <property type="match status" value="1"/>
</dbReference>